<feature type="non-terminal residue" evidence="2">
    <location>
        <position position="1"/>
    </location>
</feature>
<organism evidence="2 3">
    <name type="scientific">Trichoplax adhaerens</name>
    <name type="common">Trichoplax reptans</name>
    <dbReference type="NCBI Taxonomy" id="10228"/>
    <lineage>
        <taxon>Eukaryota</taxon>
        <taxon>Metazoa</taxon>
        <taxon>Placozoa</taxon>
        <taxon>Uniplacotomia</taxon>
        <taxon>Trichoplacea</taxon>
        <taxon>Trichoplacidae</taxon>
        <taxon>Trichoplax</taxon>
    </lineage>
</organism>
<dbReference type="InParanoid" id="B3SFL7"/>
<gene>
    <name evidence="2" type="ORF">TRIADDRAFT_63006</name>
</gene>
<name>B3SFL7_TRIAD</name>
<evidence type="ECO:0000256" key="1">
    <source>
        <dbReference type="SAM" id="Coils"/>
    </source>
</evidence>
<reference evidence="2 3" key="1">
    <citation type="journal article" date="2008" name="Nature">
        <title>The Trichoplax genome and the nature of placozoans.</title>
        <authorList>
            <person name="Srivastava M."/>
            <person name="Begovic E."/>
            <person name="Chapman J."/>
            <person name="Putnam N.H."/>
            <person name="Hellsten U."/>
            <person name="Kawashima T."/>
            <person name="Kuo A."/>
            <person name="Mitros T."/>
            <person name="Salamov A."/>
            <person name="Carpenter M.L."/>
            <person name="Signorovitch A.Y."/>
            <person name="Moreno M.A."/>
            <person name="Kamm K."/>
            <person name="Grimwood J."/>
            <person name="Schmutz J."/>
            <person name="Shapiro H."/>
            <person name="Grigoriev I.V."/>
            <person name="Buss L.W."/>
            <person name="Schierwater B."/>
            <person name="Dellaporta S.L."/>
            <person name="Rokhsar D.S."/>
        </authorList>
    </citation>
    <scope>NUCLEOTIDE SEQUENCE [LARGE SCALE GENOMIC DNA]</scope>
    <source>
        <strain evidence="2 3">Grell-BS-1999</strain>
    </source>
</reference>
<dbReference type="AlphaFoldDB" id="B3SFL7"/>
<proteinExistence type="predicted"/>
<dbReference type="Gene3D" id="1.20.120.330">
    <property type="entry name" value="Nucleotidyltransferases domain 2"/>
    <property type="match status" value="1"/>
</dbReference>
<dbReference type="Proteomes" id="UP000009022">
    <property type="component" value="Unassembled WGS sequence"/>
</dbReference>
<dbReference type="GeneID" id="6760250"/>
<evidence type="ECO:0000313" key="3">
    <source>
        <dbReference type="Proteomes" id="UP000009022"/>
    </source>
</evidence>
<feature type="coiled-coil region" evidence="1">
    <location>
        <begin position="61"/>
        <end position="115"/>
    </location>
</feature>
<dbReference type="KEGG" id="tad:TRIADDRAFT_63006"/>
<evidence type="ECO:0000313" key="2">
    <source>
        <dbReference type="EMBL" id="EDV18478.1"/>
    </source>
</evidence>
<sequence length="377" mass="39170">DVDKAKKDAADAGTKLESDIVQVATDLSTVKGNVDKLVTAIGAAQKVVNGITSNADTADKLKEAKGKLNIAADDATEAQTQLKKVDIDEIKKKEGNDLKTAIKDAKTAIEAAQKKIDGGSAGGAIANLKLAETALKNVKDNSDNAITPPTELGDATTAATDAKTAFGDGSSGLAKNIDTAETDYADYLTAETKAANTKVGTSPIATAAKAACPKITDTKTADEGKVKECFADGFKNYDFINALLKNIPNTGKDVLTQDAGSFNGYADKLTDSTNTDKLASANFYYKLVGTVCGFAPFDGEKNKLPEGTIKCYEQANKVAVAILSDSNCGSDKLNSGAVTDGCYNALAGKIGDLYNNGDTDGMFIDISHAYPDDVVTV</sequence>
<protein>
    <submittedName>
        <fullName evidence="2">Uncharacterized protein</fullName>
    </submittedName>
</protein>
<dbReference type="EMBL" id="DS986433">
    <property type="protein sequence ID" value="EDV18478.1"/>
    <property type="molecule type" value="Genomic_DNA"/>
</dbReference>
<dbReference type="CTD" id="6760250"/>
<dbReference type="HOGENOM" id="CLU_734856_0_0_1"/>
<accession>B3SFL7</accession>
<keyword evidence="3" id="KW-1185">Reference proteome</keyword>
<keyword evidence="1" id="KW-0175">Coiled coil</keyword>
<dbReference type="RefSeq" id="XP_002119036.1">
    <property type="nucleotide sequence ID" value="XM_002119000.1"/>
</dbReference>